<dbReference type="SUPFAM" id="SSF53474">
    <property type="entry name" value="alpha/beta-Hydrolases"/>
    <property type="match status" value="1"/>
</dbReference>
<evidence type="ECO:0000256" key="4">
    <source>
        <dbReference type="ARBA" id="ARBA00022801"/>
    </source>
</evidence>
<dbReference type="Gene3D" id="3.30.559.10">
    <property type="entry name" value="Chloramphenicol acetyltransferase-like domain"/>
    <property type="match status" value="1"/>
</dbReference>
<protein>
    <submittedName>
        <fullName evidence="6">Uncharacterized protein</fullName>
    </submittedName>
</protein>
<comment type="caution">
    <text evidence="6">The sequence shown here is derived from an EMBL/GenBank/DDBJ whole genome shotgun (WGS) entry which is preliminary data.</text>
</comment>
<accession>A0A0G2J1V4</accession>
<proteinExistence type="inferred from homology"/>
<reference evidence="7" key="1">
    <citation type="journal article" date="2015" name="PLoS Genet.">
        <title>The dynamic genome and transcriptome of the human fungal pathogen Blastomyces and close relative Emmonsia.</title>
        <authorList>
            <person name="Munoz J.F."/>
            <person name="Gauthier G.M."/>
            <person name="Desjardins C.A."/>
            <person name="Gallo J.E."/>
            <person name="Holder J."/>
            <person name="Sullivan T.D."/>
            <person name="Marty A.J."/>
            <person name="Carmen J.C."/>
            <person name="Chen Z."/>
            <person name="Ding L."/>
            <person name="Gujja S."/>
            <person name="Magrini V."/>
            <person name="Misas E."/>
            <person name="Mitreva M."/>
            <person name="Priest M."/>
            <person name="Saif S."/>
            <person name="Whiston E.A."/>
            <person name="Young S."/>
            <person name="Zeng Q."/>
            <person name="Goldman W.E."/>
            <person name="Mardis E.R."/>
            <person name="Taylor J.W."/>
            <person name="McEwen J.G."/>
            <person name="Clay O.K."/>
            <person name="Klein B.S."/>
            <person name="Cuomo C.A."/>
        </authorList>
    </citation>
    <scope>NUCLEOTIDE SEQUENCE [LARGE SCALE GENOMIC DNA]</scope>
    <source>
        <strain evidence="7">UAMH 3008</strain>
    </source>
</reference>
<evidence type="ECO:0000256" key="3">
    <source>
        <dbReference type="ARBA" id="ARBA00022670"/>
    </source>
</evidence>
<dbReference type="Gene3D" id="3.40.50.1820">
    <property type="entry name" value="alpha/beta hydrolase"/>
    <property type="match status" value="1"/>
</dbReference>
<sequence>MAFIPWFTRMTWKEQDSDLCTVATSRRKHITTCLNAQNNQYGEHSFVKKTDNTVVFVVRLNTPEGSFLSYSDFAGCHFATSKLGDIKLLSIERMKYGEKLECSRNAGLVVCTFQANFIPGGLIFNMYHHHYDNDGIGWASQDDVGLRRKTSEAPCTFSFGKGSLNRHVSVRSYPRKHGPFLWQPGTYEPIKNPYSWANLKNMVWMDQPAGTGFSPGPPTVTD</sequence>
<dbReference type="InterPro" id="IPR029058">
    <property type="entry name" value="AB_hydrolase_fold"/>
</dbReference>
<dbReference type="InterPro" id="IPR001563">
    <property type="entry name" value="Peptidase_S10"/>
</dbReference>
<evidence type="ECO:0000256" key="5">
    <source>
        <dbReference type="ARBA" id="ARBA00023180"/>
    </source>
</evidence>
<keyword evidence="5" id="KW-0325">Glycoprotein</keyword>
<evidence type="ECO:0000256" key="1">
    <source>
        <dbReference type="ARBA" id="ARBA00009431"/>
    </source>
</evidence>
<keyword evidence="2" id="KW-0121">Carboxypeptidase</keyword>
<evidence type="ECO:0000313" key="6">
    <source>
        <dbReference type="EMBL" id="KKZ63554.1"/>
    </source>
</evidence>
<dbReference type="Proteomes" id="UP000034164">
    <property type="component" value="Unassembled WGS sequence"/>
</dbReference>
<dbReference type="EMBL" id="LCZI01000968">
    <property type="protein sequence ID" value="KKZ63554.1"/>
    <property type="molecule type" value="Genomic_DNA"/>
</dbReference>
<name>A0A0G2J1V4_9EURO</name>
<dbReference type="OrthoDB" id="671439at2759"/>
<evidence type="ECO:0000313" key="7">
    <source>
        <dbReference type="Proteomes" id="UP000034164"/>
    </source>
</evidence>
<organism evidence="6 7">
    <name type="scientific">[Emmonsia] crescens</name>
    <dbReference type="NCBI Taxonomy" id="73230"/>
    <lineage>
        <taxon>Eukaryota</taxon>
        <taxon>Fungi</taxon>
        <taxon>Dikarya</taxon>
        <taxon>Ascomycota</taxon>
        <taxon>Pezizomycotina</taxon>
        <taxon>Eurotiomycetes</taxon>
        <taxon>Eurotiomycetidae</taxon>
        <taxon>Onygenales</taxon>
        <taxon>Ajellomycetaceae</taxon>
        <taxon>Emergomyces</taxon>
    </lineage>
</organism>
<dbReference type="InterPro" id="IPR023213">
    <property type="entry name" value="CAT-like_dom_sf"/>
</dbReference>
<comment type="similarity">
    <text evidence="1">Belongs to the peptidase S10 family.</text>
</comment>
<keyword evidence="3" id="KW-0645">Protease</keyword>
<gene>
    <name evidence="6" type="ORF">EMCG_02139</name>
</gene>
<dbReference type="Pfam" id="PF00450">
    <property type="entry name" value="Peptidase_S10"/>
    <property type="match status" value="1"/>
</dbReference>
<dbReference type="VEuPathDB" id="FungiDB:EMCG_02139"/>
<evidence type="ECO:0000256" key="2">
    <source>
        <dbReference type="ARBA" id="ARBA00022645"/>
    </source>
</evidence>
<dbReference type="AlphaFoldDB" id="A0A0G2J1V4"/>
<keyword evidence="4" id="KW-0378">Hydrolase</keyword>
<dbReference type="GO" id="GO:0006508">
    <property type="term" value="P:proteolysis"/>
    <property type="evidence" value="ECO:0007669"/>
    <property type="project" value="UniProtKB-KW"/>
</dbReference>
<dbReference type="GO" id="GO:0004185">
    <property type="term" value="F:serine-type carboxypeptidase activity"/>
    <property type="evidence" value="ECO:0007669"/>
    <property type="project" value="InterPro"/>
</dbReference>